<feature type="non-terminal residue" evidence="1">
    <location>
        <position position="170"/>
    </location>
</feature>
<sequence>MARSLYLIFPNTWKIVLTSALLTGLMSACFNKSVEFEAGWATSQIEGTMLNSGGEELEKDSFIMVLEYYSRFVQFEEEQILYVPQAKLIRPGKGGRFRINFDLRASAIETVFISSKHRMERFRFQRQMGIGELHYEAKMTPESNWREHLILEVSPFLENFILEPRYKLAP</sequence>
<dbReference type="EMBL" id="UINC01212702">
    <property type="protein sequence ID" value="SVE37148.1"/>
    <property type="molecule type" value="Genomic_DNA"/>
</dbReference>
<dbReference type="AlphaFoldDB" id="A0A383CZT9"/>
<gene>
    <name evidence="1" type="ORF">METZ01_LOCUS490002</name>
</gene>
<protein>
    <recommendedName>
        <fullName evidence="2">Lipoprotein</fullName>
    </recommendedName>
</protein>
<proteinExistence type="predicted"/>
<reference evidence="1" key="1">
    <citation type="submission" date="2018-05" db="EMBL/GenBank/DDBJ databases">
        <authorList>
            <person name="Lanie J.A."/>
            <person name="Ng W.-L."/>
            <person name="Kazmierczak K.M."/>
            <person name="Andrzejewski T.M."/>
            <person name="Davidsen T.M."/>
            <person name="Wayne K.J."/>
            <person name="Tettelin H."/>
            <person name="Glass J.I."/>
            <person name="Rusch D."/>
            <person name="Podicherti R."/>
            <person name="Tsui H.-C.T."/>
            <person name="Winkler M.E."/>
        </authorList>
    </citation>
    <scope>NUCLEOTIDE SEQUENCE</scope>
</reference>
<evidence type="ECO:0000313" key="1">
    <source>
        <dbReference type="EMBL" id="SVE37148.1"/>
    </source>
</evidence>
<organism evidence="1">
    <name type="scientific">marine metagenome</name>
    <dbReference type="NCBI Taxonomy" id="408172"/>
    <lineage>
        <taxon>unclassified sequences</taxon>
        <taxon>metagenomes</taxon>
        <taxon>ecological metagenomes</taxon>
    </lineage>
</organism>
<evidence type="ECO:0008006" key="2">
    <source>
        <dbReference type="Google" id="ProtNLM"/>
    </source>
</evidence>
<accession>A0A383CZT9</accession>
<dbReference type="PROSITE" id="PS51257">
    <property type="entry name" value="PROKAR_LIPOPROTEIN"/>
    <property type="match status" value="1"/>
</dbReference>
<name>A0A383CZT9_9ZZZZ</name>